<evidence type="ECO:0000256" key="4">
    <source>
        <dbReference type="ARBA" id="ARBA00022989"/>
    </source>
</evidence>
<feature type="domain" description="ABC3 transporter permease C-terminal" evidence="7">
    <location>
        <begin position="258"/>
        <end position="374"/>
    </location>
</feature>
<evidence type="ECO:0000256" key="5">
    <source>
        <dbReference type="ARBA" id="ARBA00023136"/>
    </source>
</evidence>
<feature type="domain" description="ABC3 transporter permease C-terminal" evidence="7">
    <location>
        <begin position="704"/>
        <end position="818"/>
    </location>
</feature>
<evidence type="ECO:0000256" key="1">
    <source>
        <dbReference type="ARBA" id="ARBA00004651"/>
    </source>
</evidence>
<comment type="caution">
    <text evidence="8">The sequence shown here is derived from an EMBL/GenBank/DDBJ whole genome shotgun (WGS) entry which is preliminary data.</text>
</comment>
<gene>
    <name evidence="8" type="ORF">ED208_01015</name>
</gene>
<evidence type="ECO:0000256" key="6">
    <source>
        <dbReference type="SAM" id="Phobius"/>
    </source>
</evidence>
<keyword evidence="5 6" id="KW-0472">Membrane</keyword>
<dbReference type="EMBL" id="RJVO01000001">
    <property type="protein sequence ID" value="ROH93144.1"/>
    <property type="molecule type" value="Genomic_DNA"/>
</dbReference>
<dbReference type="InParanoid" id="A0A3N0VKB5"/>
<feature type="transmembrane region" description="Helical" evidence="6">
    <location>
        <begin position="254"/>
        <end position="274"/>
    </location>
</feature>
<dbReference type="GO" id="GO:0005886">
    <property type="term" value="C:plasma membrane"/>
    <property type="evidence" value="ECO:0007669"/>
    <property type="project" value="UniProtKB-SubCell"/>
</dbReference>
<keyword evidence="2" id="KW-1003">Cell membrane</keyword>
<evidence type="ECO:0000313" key="9">
    <source>
        <dbReference type="Proteomes" id="UP000282106"/>
    </source>
</evidence>
<organism evidence="8 9">
    <name type="scientific">Stagnimonas aquatica</name>
    <dbReference type="NCBI Taxonomy" id="2689987"/>
    <lineage>
        <taxon>Bacteria</taxon>
        <taxon>Pseudomonadati</taxon>
        <taxon>Pseudomonadota</taxon>
        <taxon>Gammaproteobacteria</taxon>
        <taxon>Nevskiales</taxon>
        <taxon>Nevskiaceae</taxon>
        <taxon>Stagnimonas</taxon>
    </lineage>
</organism>
<dbReference type="InterPro" id="IPR003838">
    <property type="entry name" value="ABC3_permease_C"/>
</dbReference>
<keyword evidence="4 6" id="KW-1133">Transmembrane helix</keyword>
<feature type="transmembrane region" description="Helical" evidence="6">
    <location>
        <begin position="390"/>
        <end position="408"/>
    </location>
</feature>
<reference evidence="8 9" key="1">
    <citation type="submission" date="2018-10" db="EMBL/GenBank/DDBJ databases">
        <authorList>
            <person name="Chen W.-M."/>
        </authorList>
    </citation>
    <scope>NUCLEOTIDE SEQUENCE [LARGE SCALE GENOMIC DNA]</scope>
    <source>
        <strain evidence="8 9">THS-13</strain>
    </source>
</reference>
<sequence length="823" mass="87167">MNNAFSHALRSLLRGWRSGRLLILGFAIALAVASVGSVGLFTERVRLALERQSGEALGADALLGSRDPLPAALRAQVEALGLRAAAVTVFPSVAVVGDNTSLVSVKAVEAGYPLRGELRIAREAFGAPQPAPGVPPRGEAWVDARVLQELGIAVGAPLQLGRLQLKASALIAFEPDRGGGFSDLAPRLMINADDLPESGLLTLGSRASYNLLLAGSAGQIAAAQQLKLAPAQKFETPRDARRELSSALDRAGRFLDIAGLAAALLAAAAVALTARGHGAALRDEVALLKTLGARRRFLLQSLSLQLLLLGLIAGLAGALVALLGQAVIGALLSEAMKVELPAPPLAPLFSAYALGLVMLLGFALPPVLAAVRTPPLRVLARELSAGPSRWVPGLALLAVIGLLLWQTGAPDLAGIVLVGAALACGALALLAWLLVRALAPLRQRGGSAWRFGLANVARRQAATVGQVVALGLALLALLLISVVRQDLLESWRDKLPADIPNQFLINIQSEQVEPLKTFFRERGYGELLLWPMARGRLVALNGQPVSEESFDDPETRRWINREFNLSWTDHFGGDNELLSGDWWDASARGQPWLSADDYAVKRLKLKLGDTLGLDIAGQTYTLTVKNTRKVSWDSFKPNFFLVTPPGTLDAAPRQWLTSFRLEPAQRGLLSELVQAFPNVTALDLEAAIQQVRGIVDRVVRAVEFVFLFALLAGLLVLLAAIDGTRGERMRETALLRTLGARSSTLLAGLLAEYALLGLLAGLVAAAAAQGVAWGLAAGVFDIPYGPRPLLWLLGALAGTALVTGLGWLSMRRVLNTPPRAVLG</sequence>
<name>A0A3N0VKB5_9GAMM</name>
<dbReference type="PANTHER" id="PTHR30287">
    <property type="entry name" value="MEMBRANE COMPONENT OF PREDICTED ABC SUPERFAMILY METABOLITE UPTAKE TRANSPORTER"/>
    <property type="match status" value="1"/>
</dbReference>
<proteinExistence type="predicted"/>
<dbReference type="Pfam" id="PF02687">
    <property type="entry name" value="FtsX"/>
    <property type="match status" value="2"/>
</dbReference>
<feature type="transmembrane region" description="Helical" evidence="6">
    <location>
        <begin position="414"/>
        <end position="439"/>
    </location>
</feature>
<dbReference type="RefSeq" id="WP_123209996.1">
    <property type="nucleotide sequence ID" value="NZ_RJVO01000001.1"/>
</dbReference>
<dbReference type="FunCoup" id="A0A3N0VKB5">
    <property type="interactions" value="146"/>
</dbReference>
<feature type="transmembrane region" description="Helical" evidence="6">
    <location>
        <begin position="745"/>
        <end position="768"/>
    </location>
</feature>
<dbReference type="Proteomes" id="UP000282106">
    <property type="component" value="Unassembled WGS sequence"/>
</dbReference>
<evidence type="ECO:0000256" key="2">
    <source>
        <dbReference type="ARBA" id="ARBA00022475"/>
    </source>
</evidence>
<feature type="transmembrane region" description="Helical" evidence="6">
    <location>
        <begin position="704"/>
        <end position="724"/>
    </location>
</feature>
<evidence type="ECO:0000313" key="8">
    <source>
        <dbReference type="EMBL" id="ROH93144.1"/>
    </source>
</evidence>
<comment type="subcellular location">
    <subcellularLocation>
        <location evidence="1">Cell membrane</location>
        <topology evidence="1">Multi-pass membrane protein</topology>
    </subcellularLocation>
</comment>
<dbReference type="InterPro" id="IPR038766">
    <property type="entry name" value="Membrane_comp_ABC_pdt"/>
</dbReference>
<feature type="transmembrane region" description="Helical" evidence="6">
    <location>
        <begin position="788"/>
        <end position="809"/>
    </location>
</feature>
<protein>
    <submittedName>
        <fullName evidence="8">FtsX-like permease family protein</fullName>
    </submittedName>
</protein>
<dbReference type="AlphaFoldDB" id="A0A3N0VKB5"/>
<feature type="transmembrane region" description="Helical" evidence="6">
    <location>
        <begin position="348"/>
        <end position="369"/>
    </location>
</feature>
<feature type="transmembrane region" description="Helical" evidence="6">
    <location>
        <begin position="460"/>
        <end position="483"/>
    </location>
</feature>
<keyword evidence="9" id="KW-1185">Reference proteome</keyword>
<dbReference type="PANTHER" id="PTHR30287:SF1">
    <property type="entry name" value="INNER MEMBRANE PROTEIN"/>
    <property type="match status" value="1"/>
</dbReference>
<evidence type="ECO:0000259" key="7">
    <source>
        <dbReference type="Pfam" id="PF02687"/>
    </source>
</evidence>
<feature type="transmembrane region" description="Helical" evidence="6">
    <location>
        <begin position="21"/>
        <end position="41"/>
    </location>
</feature>
<feature type="transmembrane region" description="Helical" evidence="6">
    <location>
        <begin position="304"/>
        <end position="328"/>
    </location>
</feature>
<evidence type="ECO:0000256" key="3">
    <source>
        <dbReference type="ARBA" id="ARBA00022692"/>
    </source>
</evidence>
<accession>A0A3N0VKB5</accession>
<keyword evidence="3 6" id="KW-0812">Transmembrane</keyword>